<evidence type="ECO:0008006" key="9">
    <source>
        <dbReference type="Google" id="ProtNLM"/>
    </source>
</evidence>
<comment type="similarity">
    <text evidence="5">Belongs to the actin family.</text>
</comment>
<dbReference type="SUPFAM" id="SSF53067">
    <property type="entry name" value="Actin-like ATPase domain"/>
    <property type="match status" value="2"/>
</dbReference>
<evidence type="ECO:0000256" key="3">
    <source>
        <dbReference type="ARBA" id="ARBA00023163"/>
    </source>
</evidence>
<dbReference type="GO" id="GO:0005634">
    <property type="term" value="C:nucleus"/>
    <property type="evidence" value="ECO:0007669"/>
    <property type="project" value="UniProtKB-SubCell"/>
</dbReference>
<comment type="caution">
    <text evidence="7">The sequence shown here is derived from an EMBL/GenBank/DDBJ whole genome shotgun (WGS) entry which is preliminary data.</text>
</comment>
<feature type="region of interest" description="Disordered" evidence="6">
    <location>
        <begin position="462"/>
        <end position="482"/>
    </location>
</feature>
<keyword evidence="2" id="KW-0805">Transcription regulation</keyword>
<evidence type="ECO:0000256" key="2">
    <source>
        <dbReference type="ARBA" id="ARBA00023015"/>
    </source>
</evidence>
<evidence type="ECO:0000313" key="7">
    <source>
        <dbReference type="EMBL" id="KAH7442551.1"/>
    </source>
</evidence>
<dbReference type="EMBL" id="CM035408">
    <property type="protein sequence ID" value="KAH7442551.1"/>
    <property type="molecule type" value="Genomic_DNA"/>
</dbReference>
<comment type="subcellular location">
    <subcellularLocation>
        <location evidence="1">Nucleus</location>
    </subcellularLocation>
</comment>
<dbReference type="AlphaFoldDB" id="A0A8T2V230"/>
<dbReference type="InterPro" id="IPR043129">
    <property type="entry name" value="ATPase_NBD"/>
</dbReference>
<protein>
    <recommendedName>
        <fullName evidence="9">Actin-related protein 5</fullName>
    </recommendedName>
</protein>
<dbReference type="Gene3D" id="3.90.640.10">
    <property type="entry name" value="Actin, Chain A, domain 4"/>
    <property type="match status" value="1"/>
</dbReference>
<evidence type="ECO:0000313" key="8">
    <source>
        <dbReference type="Proteomes" id="UP000825935"/>
    </source>
</evidence>
<evidence type="ECO:0000256" key="6">
    <source>
        <dbReference type="SAM" id="MobiDB-lite"/>
    </source>
</evidence>
<keyword evidence="3" id="KW-0804">Transcription</keyword>
<sequence length="543" mass="62199">MPSVPRQDDYDSFDPSRAIVIDNGAYSCRVGWAGEFEPRMRFRNVLHRPRLKASGNVINIVGDYDPALSRFLDFTRSSYRSAFDTNVVYQFETMECVFDYVFNRLGVDSNTIEHPVLLTECPCNPLYSRSKMAELLFETYGVPSLGLGIDGVFSYLHNKRLGRCGADGLVVCSGFTTTHSIPIYHGEPILEACCRVNVGGYHVTDYLRRLLCLEYPYHVASLSWDKVESLKFEHGYIAEDYSMELKLFQEGDKLAEEKLRYWQLPWVPPPVEEKPSEEELARKAAIKEKQSQRLRDMAAAKRSYKIADLEAEIQGLEQLLDDLDNVEEADVDSILTGSGYSSRREIEAALSKSSISLKKAKGEFVKIEKEPEKELDPEKYPLLDVPNEMLTPEQLKEKKKQLFLKSTAEGRIRARLKRQEEESLREQEHNLEEDKRLANPEQYLEDLRARQAELAAKIDQRKKQKLAAGSTGSVGRSERLSAAQKERMKLLTTAAFDRGKEDTFGQRDEDWQLYKKIGKDDDDDEADEDEMELSRLNARLQVI</sequence>
<reference evidence="7" key="1">
    <citation type="submission" date="2021-08" db="EMBL/GenBank/DDBJ databases">
        <title>WGS assembly of Ceratopteris richardii.</title>
        <authorList>
            <person name="Marchant D.B."/>
            <person name="Chen G."/>
            <person name="Jenkins J."/>
            <person name="Shu S."/>
            <person name="Leebens-Mack J."/>
            <person name="Grimwood J."/>
            <person name="Schmutz J."/>
            <person name="Soltis P."/>
            <person name="Soltis D."/>
            <person name="Chen Z.-H."/>
        </authorList>
    </citation>
    <scope>NUCLEOTIDE SEQUENCE</scope>
    <source>
        <strain evidence="7">Whitten #5841</strain>
        <tissue evidence="7">Leaf</tissue>
    </source>
</reference>
<dbReference type="FunFam" id="3.30.420.40:FF:000122">
    <property type="entry name" value="ARP5 actin-related protein 5 homolog"/>
    <property type="match status" value="1"/>
</dbReference>
<dbReference type="SMART" id="SM00268">
    <property type="entry name" value="ACTIN"/>
    <property type="match status" value="1"/>
</dbReference>
<dbReference type="InterPro" id="IPR004000">
    <property type="entry name" value="Actin"/>
</dbReference>
<dbReference type="OrthoDB" id="7340501at2759"/>
<proteinExistence type="inferred from homology"/>
<evidence type="ECO:0000256" key="1">
    <source>
        <dbReference type="ARBA" id="ARBA00004123"/>
    </source>
</evidence>
<accession>A0A8T2V230</accession>
<gene>
    <name evidence="7" type="ORF">KP509_03G093800</name>
</gene>
<dbReference type="OMA" id="YPFTEHV"/>
<evidence type="ECO:0000256" key="4">
    <source>
        <dbReference type="ARBA" id="ARBA00023242"/>
    </source>
</evidence>
<name>A0A8T2V230_CERRI</name>
<dbReference type="Proteomes" id="UP000825935">
    <property type="component" value="Chromosome 3"/>
</dbReference>
<organism evidence="7 8">
    <name type="scientific">Ceratopteris richardii</name>
    <name type="common">Triangle waterfern</name>
    <dbReference type="NCBI Taxonomy" id="49495"/>
    <lineage>
        <taxon>Eukaryota</taxon>
        <taxon>Viridiplantae</taxon>
        <taxon>Streptophyta</taxon>
        <taxon>Embryophyta</taxon>
        <taxon>Tracheophyta</taxon>
        <taxon>Polypodiopsida</taxon>
        <taxon>Polypodiidae</taxon>
        <taxon>Polypodiales</taxon>
        <taxon>Pteridineae</taxon>
        <taxon>Pteridaceae</taxon>
        <taxon>Parkerioideae</taxon>
        <taxon>Ceratopteris</taxon>
    </lineage>
</organism>
<keyword evidence="4" id="KW-0539">Nucleus</keyword>
<dbReference type="CDD" id="cd10211">
    <property type="entry name" value="ASKHA_NBD_Arp5"/>
    <property type="match status" value="1"/>
</dbReference>
<dbReference type="Pfam" id="PF00022">
    <property type="entry name" value="Actin"/>
    <property type="match status" value="1"/>
</dbReference>
<dbReference type="Gene3D" id="3.30.420.40">
    <property type="match status" value="2"/>
</dbReference>
<dbReference type="PANTHER" id="PTHR11937">
    <property type="entry name" value="ACTIN"/>
    <property type="match status" value="1"/>
</dbReference>
<evidence type="ECO:0000256" key="5">
    <source>
        <dbReference type="RuleBase" id="RU000487"/>
    </source>
</evidence>
<keyword evidence="8" id="KW-1185">Reference proteome</keyword>